<sequence length="197" mass="22342">MLEGVRIKLMEWMVEKSQLMADQTDLICPRIRMKLDKTKLESRYCIPRAATRSKFEVEVDDDRFVVDLAGKPCACREGDISGIPCRHAISCIIFMKLDIGDYVNDCFKKDAYERCYQFPFPIMNGKKMSPKVNGEPIKPPPYKKKRMPNSNRGIDMGGPSIFKRQTRVGTVQISPSQASIDTTESSCAEESRIDSGM</sequence>
<protein>
    <submittedName>
        <fullName evidence="8 9">Uncharacterized protein LOC115750990</fullName>
    </submittedName>
</protein>
<feature type="compositionally biased region" description="Polar residues" evidence="5">
    <location>
        <begin position="172"/>
        <end position="188"/>
    </location>
</feature>
<keyword evidence="2 4" id="KW-0863">Zinc-finger</keyword>
<evidence type="ECO:0000259" key="6">
    <source>
        <dbReference type="PROSITE" id="PS50966"/>
    </source>
</evidence>
<dbReference type="GeneID" id="115750990"/>
<evidence type="ECO:0000313" key="7">
    <source>
        <dbReference type="Proteomes" id="UP000827889"/>
    </source>
</evidence>
<dbReference type="PROSITE" id="PS50966">
    <property type="entry name" value="ZF_SWIM"/>
    <property type="match status" value="1"/>
</dbReference>
<evidence type="ECO:0000256" key="1">
    <source>
        <dbReference type="ARBA" id="ARBA00022723"/>
    </source>
</evidence>
<accession>A0ABM3H8X6</accession>
<dbReference type="InterPro" id="IPR006564">
    <property type="entry name" value="Znf_PMZ"/>
</dbReference>
<proteinExistence type="predicted"/>
<dbReference type="RefSeq" id="XP_048133053.1">
    <property type="nucleotide sequence ID" value="XM_048277096.1"/>
</dbReference>
<gene>
    <name evidence="8 9" type="primary">LOC115750990</name>
</gene>
<dbReference type="InterPro" id="IPR007527">
    <property type="entry name" value="Znf_SWIM"/>
</dbReference>
<feature type="region of interest" description="Disordered" evidence="5">
    <location>
        <begin position="172"/>
        <end position="197"/>
    </location>
</feature>
<feature type="region of interest" description="Disordered" evidence="5">
    <location>
        <begin position="129"/>
        <end position="160"/>
    </location>
</feature>
<evidence type="ECO:0000256" key="5">
    <source>
        <dbReference type="SAM" id="MobiDB-lite"/>
    </source>
</evidence>
<dbReference type="PANTHER" id="PTHR31973">
    <property type="entry name" value="POLYPROTEIN, PUTATIVE-RELATED"/>
    <property type="match status" value="1"/>
</dbReference>
<dbReference type="Proteomes" id="UP000827889">
    <property type="component" value="Chromosome 4"/>
</dbReference>
<feature type="domain" description="SWIM-type" evidence="6">
    <location>
        <begin position="55"/>
        <end position="96"/>
    </location>
</feature>
<organism evidence="7 8">
    <name type="scientific">Rhodamnia argentea</name>
    <dbReference type="NCBI Taxonomy" id="178133"/>
    <lineage>
        <taxon>Eukaryota</taxon>
        <taxon>Viridiplantae</taxon>
        <taxon>Streptophyta</taxon>
        <taxon>Embryophyta</taxon>
        <taxon>Tracheophyta</taxon>
        <taxon>Spermatophyta</taxon>
        <taxon>Magnoliopsida</taxon>
        <taxon>eudicotyledons</taxon>
        <taxon>Gunneridae</taxon>
        <taxon>Pentapetalae</taxon>
        <taxon>rosids</taxon>
        <taxon>malvids</taxon>
        <taxon>Myrtales</taxon>
        <taxon>Myrtaceae</taxon>
        <taxon>Myrtoideae</taxon>
        <taxon>Myrteae</taxon>
        <taxon>Australasian group</taxon>
        <taxon>Rhodamnia</taxon>
    </lineage>
</organism>
<dbReference type="SMART" id="SM00575">
    <property type="entry name" value="ZnF_PMZ"/>
    <property type="match status" value="1"/>
</dbReference>
<dbReference type="Pfam" id="PF04434">
    <property type="entry name" value="SWIM"/>
    <property type="match status" value="1"/>
</dbReference>
<dbReference type="RefSeq" id="XP_048133052.1">
    <property type="nucleotide sequence ID" value="XM_048277095.1"/>
</dbReference>
<keyword evidence="3" id="KW-0862">Zinc</keyword>
<evidence type="ECO:0000313" key="8">
    <source>
        <dbReference type="RefSeq" id="XP_048133052.1"/>
    </source>
</evidence>
<evidence type="ECO:0000256" key="3">
    <source>
        <dbReference type="ARBA" id="ARBA00022833"/>
    </source>
</evidence>
<evidence type="ECO:0000256" key="4">
    <source>
        <dbReference type="PROSITE-ProRule" id="PRU00325"/>
    </source>
</evidence>
<name>A0ABM3H8X6_9MYRT</name>
<keyword evidence="1" id="KW-0479">Metal-binding</keyword>
<reference evidence="8 9" key="1">
    <citation type="submission" date="2025-05" db="UniProtKB">
        <authorList>
            <consortium name="RefSeq"/>
        </authorList>
    </citation>
    <scope>IDENTIFICATION</scope>
    <source>
        <tissue evidence="8 9">Leaf</tissue>
    </source>
</reference>
<keyword evidence="7" id="KW-1185">Reference proteome</keyword>
<dbReference type="PANTHER" id="PTHR31973:SF187">
    <property type="entry name" value="MUTATOR TRANSPOSASE MUDRA PROTEIN"/>
    <property type="match status" value="1"/>
</dbReference>
<evidence type="ECO:0000313" key="9">
    <source>
        <dbReference type="RefSeq" id="XP_048133053.1"/>
    </source>
</evidence>
<evidence type="ECO:0000256" key="2">
    <source>
        <dbReference type="ARBA" id="ARBA00022771"/>
    </source>
</evidence>